<organism evidence="4 5">
    <name type="scientific">Obba rivulosa</name>
    <dbReference type="NCBI Taxonomy" id="1052685"/>
    <lineage>
        <taxon>Eukaryota</taxon>
        <taxon>Fungi</taxon>
        <taxon>Dikarya</taxon>
        <taxon>Basidiomycota</taxon>
        <taxon>Agaricomycotina</taxon>
        <taxon>Agaricomycetes</taxon>
        <taxon>Polyporales</taxon>
        <taxon>Gelatoporiaceae</taxon>
        <taxon>Obba</taxon>
    </lineage>
</organism>
<dbReference type="PROSITE" id="PS00455">
    <property type="entry name" value="AMP_BINDING"/>
    <property type="match status" value="1"/>
</dbReference>
<dbReference type="GO" id="GO:0016405">
    <property type="term" value="F:CoA-ligase activity"/>
    <property type="evidence" value="ECO:0007669"/>
    <property type="project" value="TreeGrafter"/>
</dbReference>
<dbReference type="PANTHER" id="PTHR24096:SF422">
    <property type="entry name" value="BCDNA.GH02901"/>
    <property type="match status" value="1"/>
</dbReference>
<dbReference type="Gene3D" id="3.40.50.12780">
    <property type="entry name" value="N-terminal domain of ligase-like"/>
    <property type="match status" value="1"/>
</dbReference>
<keyword evidence="1" id="KW-0472">Membrane</keyword>
<dbReference type="Pfam" id="PF00501">
    <property type="entry name" value="AMP-binding"/>
    <property type="match status" value="1"/>
</dbReference>
<feature type="domain" description="AMP-binding enzyme C-terminal" evidence="3">
    <location>
        <begin position="463"/>
        <end position="545"/>
    </location>
</feature>
<dbReference type="Proteomes" id="UP000250043">
    <property type="component" value="Unassembled WGS sequence"/>
</dbReference>
<dbReference type="Pfam" id="PF13193">
    <property type="entry name" value="AMP-binding_C"/>
    <property type="match status" value="1"/>
</dbReference>
<name>A0A8E2DNA1_9APHY</name>
<evidence type="ECO:0000313" key="4">
    <source>
        <dbReference type="EMBL" id="OCH89308.1"/>
    </source>
</evidence>
<dbReference type="InterPro" id="IPR025110">
    <property type="entry name" value="AMP-bd_C"/>
</dbReference>
<evidence type="ECO:0000259" key="3">
    <source>
        <dbReference type="Pfam" id="PF13193"/>
    </source>
</evidence>
<feature type="non-terminal residue" evidence="4">
    <location>
        <position position="1"/>
    </location>
</feature>
<dbReference type="InterPro" id="IPR042099">
    <property type="entry name" value="ANL_N_sf"/>
</dbReference>
<accession>A0A8E2DNA1</accession>
<feature type="transmembrane region" description="Helical" evidence="1">
    <location>
        <begin position="253"/>
        <end position="276"/>
    </location>
</feature>
<dbReference type="CDD" id="cd05911">
    <property type="entry name" value="Firefly_Luc_like"/>
    <property type="match status" value="1"/>
</dbReference>
<dbReference type="AlphaFoldDB" id="A0A8E2DNA1"/>
<reference evidence="4 5" key="1">
    <citation type="submission" date="2016-07" db="EMBL/GenBank/DDBJ databases">
        <title>Draft genome of the white-rot fungus Obba rivulosa 3A-2.</title>
        <authorList>
            <consortium name="DOE Joint Genome Institute"/>
            <person name="Miettinen O."/>
            <person name="Riley R."/>
            <person name="Acob R."/>
            <person name="Barry K."/>
            <person name="Cullen D."/>
            <person name="De Vries R."/>
            <person name="Hainaut M."/>
            <person name="Hatakka A."/>
            <person name="Henrissat B."/>
            <person name="Hilden K."/>
            <person name="Kuo R."/>
            <person name="Labutti K."/>
            <person name="Lipzen A."/>
            <person name="Makela M.R."/>
            <person name="Sandor L."/>
            <person name="Spatafora J.W."/>
            <person name="Grigoriev I.V."/>
            <person name="Hibbett D.S."/>
        </authorList>
    </citation>
    <scope>NUCLEOTIDE SEQUENCE [LARGE SCALE GENOMIC DNA]</scope>
    <source>
        <strain evidence="4 5">3A-2</strain>
    </source>
</reference>
<protein>
    <submittedName>
        <fullName evidence="4">Acetyl-CoA synthetase-like protein</fullName>
    </submittedName>
</protein>
<dbReference type="SUPFAM" id="SSF56801">
    <property type="entry name" value="Acetyl-CoA synthetase-like"/>
    <property type="match status" value="1"/>
</dbReference>
<dbReference type="InterPro" id="IPR045851">
    <property type="entry name" value="AMP-bd_C_sf"/>
</dbReference>
<sequence>MVDFRSKTEISAIPDNLTVAQFIFAASHLYRPETNKDIPWLIDDSTGRRIGGEEIRTRANALANGLSHRWQIQENDVVCLFSPNHVDYPVAIWAIHKLGAAVTGVNPAYTTSELAHQLELTKAKAILVHPANVLVALEAAQNTNLPLSNIALMEPGDVSVSLLSIPDLISEGLSRPPPFIERCLKSGEAKTKIAFLTLSSGTTGKPKAVCMSHYGAIAGIMQVAAHVDYNTTYASWENQRYRPGDVMLAVAPFYHVFGLMVVLHFGVFGGVSLVVVTKFSFVGMLKSIERYRINHLLVVPPQVVLLCKHPAVKDFDLSSVRSIISGAAPLARETTTALAQIFPHVVIGQGYGMTEVICIGFARIDKQIDTFGSAGQLMPGVVARVVKQDGSLAGYGEPGHLIISSPSVAMGYLGDDQATKETFVDGWLHTGDEVIINEEAEVFVVDRIKELIKVKGFQVAPAELEGHLLDHPDVSDVCVVGVTDDYSGELPLAFVVLDPNADERIKSNPAEAEKIKYVADAKVQYKHLAGGVEFIEAIPKSPSGKLLRRLLRERARALCVK</sequence>
<evidence type="ECO:0000256" key="1">
    <source>
        <dbReference type="SAM" id="Phobius"/>
    </source>
</evidence>
<dbReference type="OrthoDB" id="6509636at2759"/>
<evidence type="ECO:0000259" key="2">
    <source>
        <dbReference type="Pfam" id="PF00501"/>
    </source>
</evidence>
<keyword evidence="5" id="KW-1185">Reference proteome</keyword>
<proteinExistence type="predicted"/>
<evidence type="ECO:0000313" key="5">
    <source>
        <dbReference type="Proteomes" id="UP000250043"/>
    </source>
</evidence>
<dbReference type="InterPro" id="IPR020845">
    <property type="entry name" value="AMP-binding_CS"/>
</dbReference>
<keyword evidence="1" id="KW-0812">Transmembrane</keyword>
<dbReference type="Gene3D" id="3.30.300.30">
    <property type="match status" value="1"/>
</dbReference>
<dbReference type="PANTHER" id="PTHR24096">
    <property type="entry name" value="LONG-CHAIN-FATTY-ACID--COA LIGASE"/>
    <property type="match status" value="1"/>
</dbReference>
<dbReference type="EMBL" id="KV722430">
    <property type="protein sequence ID" value="OCH89308.1"/>
    <property type="molecule type" value="Genomic_DNA"/>
</dbReference>
<gene>
    <name evidence="4" type="ORF">OBBRIDRAFT_756790</name>
</gene>
<keyword evidence="1" id="KW-1133">Transmembrane helix</keyword>
<feature type="domain" description="AMP-dependent synthetase/ligase" evidence="2">
    <location>
        <begin position="34"/>
        <end position="413"/>
    </location>
</feature>
<dbReference type="InterPro" id="IPR000873">
    <property type="entry name" value="AMP-dep_synth/lig_dom"/>
</dbReference>